<sequence length="174" mass="18605">MQTQNALAAIKIITQEMPELIVGAGTILNSAHYEQAERAGAKFIVSPGLSNELVDCAKNSEVPLLPSAMTPSECIKALENGYSYLKFFPATPAGSIAFVQALASPFPEIQFHPTGGIWENNAAQWLELPNVFCVGGSWIAPNQLIATHNWDAISALAHATSQLLSQPTKARSTT</sequence>
<dbReference type="InterPro" id="IPR013785">
    <property type="entry name" value="Aldolase_TIM"/>
</dbReference>
<keyword evidence="4" id="KW-0456">Lyase</keyword>
<dbReference type="InterPro" id="IPR000887">
    <property type="entry name" value="Aldlse_KDPG_KHG"/>
</dbReference>
<comment type="similarity">
    <text evidence="2">Belongs to the KHG/KDPG aldolase family.</text>
</comment>
<organism evidence="6 7">
    <name type="scientific">Candidatus Bartonella washoeensis Sb944nv</name>
    <dbReference type="NCBI Taxonomy" id="1094563"/>
    <lineage>
        <taxon>Bacteria</taxon>
        <taxon>Pseudomonadati</taxon>
        <taxon>Pseudomonadota</taxon>
        <taxon>Alphaproteobacteria</taxon>
        <taxon>Hyphomicrobiales</taxon>
        <taxon>Bartonellaceae</taxon>
        <taxon>Bartonella</taxon>
    </lineage>
</organism>
<dbReference type="Pfam" id="PF01081">
    <property type="entry name" value="Aldolase"/>
    <property type="match status" value="1"/>
</dbReference>
<dbReference type="CDD" id="cd00452">
    <property type="entry name" value="KDPG_aldolase"/>
    <property type="match status" value="1"/>
</dbReference>
<dbReference type="Proteomes" id="UP000008947">
    <property type="component" value="Unassembled WGS sequence"/>
</dbReference>
<reference evidence="6 7" key="1">
    <citation type="submission" date="2012-03" db="EMBL/GenBank/DDBJ databases">
        <title>The Genome Sequence of Bartonella washoensis Sb944nv.</title>
        <authorList>
            <consortium name="The Broad Institute Genome Sequencing Platform"/>
            <consortium name="The Broad Institute Genome Sequencing Center for Infectious Disease"/>
            <person name="Feldgarden M."/>
            <person name="Kirby J."/>
            <person name="Kosoy M."/>
            <person name="Birtles R."/>
            <person name="Probert W.S."/>
            <person name="Chiaraviglio L."/>
            <person name="Young S.K."/>
            <person name="Zeng Q."/>
            <person name="Gargeya S."/>
            <person name="Fitzgerald M."/>
            <person name="Haas B."/>
            <person name="Abouelleil A."/>
            <person name="Alvarado L."/>
            <person name="Arachchi H.M."/>
            <person name="Berlin A."/>
            <person name="Chapman S.B."/>
            <person name="Gearin G."/>
            <person name="Goldberg J."/>
            <person name="Griggs A."/>
            <person name="Gujja S."/>
            <person name="Hansen M."/>
            <person name="Heiman D."/>
            <person name="Howarth C."/>
            <person name="Larimer J."/>
            <person name="Lui A."/>
            <person name="MacDonald P.J.P."/>
            <person name="McCowen C."/>
            <person name="Montmayeur A."/>
            <person name="Murphy C."/>
            <person name="Neiman D."/>
            <person name="Pearson M."/>
            <person name="Priest M."/>
            <person name="Roberts A."/>
            <person name="Saif S."/>
            <person name="Shea T."/>
            <person name="Sisk P."/>
            <person name="Stolte C."/>
            <person name="Sykes S."/>
            <person name="Wortman J."/>
            <person name="Nusbaum C."/>
            <person name="Birren B."/>
        </authorList>
    </citation>
    <scope>NUCLEOTIDE SEQUENCE [LARGE SCALE GENOMIC DNA]</scope>
    <source>
        <strain evidence="6 7">Sb944nv</strain>
    </source>
</reference>
<keyword evidence="7" id="KW-1185">Reference proteome</keyword>
<dbReference type="eggNOG" id="COG0800">
    <property type="taxonomic scope" value="Bacteria"/>
</dbReference>
<gene>
    <name evidence="6" type="ORF">MCQ_01164</name>
</gene>
<dbReference type="NCBIfam" id="TIGR01182">
    <property type="entry name" value="eda"/>
    <property type="match status" value="1"/>
</dbReference>
<dbReference type="SUPFAM" id="SSF51569">
    <property type="entry name" value="Aldolase"/>
    <property type="match status" value="1"/>
</dbReference>
<evidence type="ECO:0000256" key="3">
    <source>
        <dbReference type="ARBA" id="ARBA00011233"/>
    </source>
</evidence>
<comment type="subunit">
    <text evidence="3">Homotrimer.</text>
</comment>
<dbReference type="PROSITE" id="PS00160">
    <property type="entry name" value="ALDOLASE_KDPG_KHG_2"/>
    <property type="match status" value="1"/>
</dbReference>
<proteinExistence type="inferred from homology"/>
<dbReference type="PANTHER" id="PTHR30246:SF1">
    <property type="entry name" value="2-DEHYDRO-3-DEOXY-6-PHOSPHOGALACTONATE ALDOLASE-RELATED"/>
    <property type="match status" value="1"/>
</dbReference>
<evidence type="ECO:0000256" key="1">
    <source>
        <dbReference type="ARBA" id="ARBA00004761"/>
    </source>
</evidence>
<dbReference type="InterPro" id="IPR031338">
    <property type="entry name" value="KDPG/KHG_AS_2"/>
</dbReference>
<evidence type="ECO:0000256" key="5">
    <source>
        <dbReference type="ARBA" id="ARBA00023277"/>
    </source>
</evidence>
<comment type="caution">
    <text evidence="6">The sequence shown here is derived from an EMBL/GenBank/DDBJ whole genome shotgun (WGS) entry which is preliminary data.</text>
</comment>
<dbReference type="AlphaFoldDB" id="J1J4Z5"/>
<dbReference type="GO" id="GO:0016829">
    <property type="term" value="F:lyase activity"/>
    <property type="evidence" value="ECO:0007669"/>
    <property type="project" value="UniProtKB-KW"/>
</dbReference>
<evidence type="ECO:0000313" key="6">
    <source>
        <dbReference type="EMBL" id="EJF78785.1"/>
    </source>
</evidence>
<dbReference type="HOGENOM" id="CLU_077795_0_1_5"/>
<name>J1J4Z5_9HYPH</name>
<dbReference type="Gene3D" id="3.20.20.70">
    <property type="entry name" value="Aldolase class I"/>
    <property type="match status" value="1"/>
</dbReference>
<protein>
    <submittedName>
        <fullName evidence="6">2-dehydro-3-deoxyphosphogluconate aldolase/4-hydroxy-2-oxoglutarate aldolase</fullName>
    </submittedName>
</protein>
<accession>J1J4Z5</accession>
<dbReference type="EMBL" id="AILU01000033">
    <property type="protein sequence ID" value="EJF78785.1"/>
    <property type="molecule type" value="Genomic_DNA"/>
</dbReference>
<dbReference type="PATRIC" id="fig|1094563.3.peg.1337"/>
<keyword evidence="5" id="KW-0119">Carbohydrate metabolism</keyword>
<evidence type="ECO:0000256" key="2">
    <source>
        <dbReference type="ARBA" id="ARBA00006906"/>
    </source>
</evidence>
<evidence type="ECO:0000256" key="4">
    <source>
        <dbReference type="ARBA" id="ARBA00023239"/>
    </source>
</evidence>
<dbReference type="PANTHER" id="PTHR30246">
    <property type="entry name" value="2-KETO-3-DEOXY-6-PHOSPHOGLUCONATE ALDOLASE"/>
    <property type="match status" value="1"/>
</dbReference>
<comment type="pathway">
    <text evidence="1">Carbohydrate acid metabolism.</text>
</comment>
<evidence type="ECO:0000313" key="7">
    <source>
        <dbReference type="Proteomes" id="UP000008947"/>
    </source>
</evidence>